<reference evidence="6" key="1">
    <citation type="submission" date="2018-05" db="EMBL/GenBank/DDBJ databases">
        <authorList>
            <person name="Nie L."/>
        </authorList>
    </citation>
    <scope>NUCLEOTIDE SEQUENCE [LARGE SCALE GENOMIC DNA]</scope>
    <source>
        <strain evidence="6">NL</strain>
    </source>
</reference>
<feature type="compositionally biased region" description="Low complexity" evidence="1">
    <location>
        <begin position="407"/>
        <end position="422"/>
    </location>
</feature>
<feature type="region of interest" description="Disordered" evidence="1">
    <location>
        <begin position="161"/>
        <end position="227"/>
    </location>
</feature>
<evidence type="ECO:0000256" key="2">
    <source>
        <dbReference type="SAM" id="Phobius"/>
    </source>
</evidence>
<feature type="chain" id="PRO_5016272827" description="TPM domain-containing protein" evidence="3">
    <location>
        <begin position="23"/>
        <end position="439"/>
    </location>
</feature>
<keyword evidence="2" id="KW-1133">Transmembrane helix</keyword>
<evidence type="ECO:0000259" key="4">
    <source>
        <dbReference type="Pfam" id="PF04536"/>
    </source>
</evidence>
<comment type="caution">
    <text evidence="5">The sequence shown here is derived from an EMBL/GenBank/DDBJ whole genome shotgun (WGS) entry which is preliminary data.</text>
</comment>
<keyword evidence="3" id="KW-0732">Signal</keyword>
<feature type="region of interest" description="Disordered" evidence="1">
    <location>
        <begin position="284"/>
        <end position="312"/>
    </location>
</feature>
<feature type="compositionally biased region" description="Gly residues" evidence="1">
    <location>
        <begin position="289"/>
        <end position="298"/>
    </location>
</feature>
<dbReference type="RefSeq" id="WP_111480471.1">
    <property type="nucleotide sequence ID" value="NZ_QHKM01000012.1"/>
</dbReference>
<keyword evidence="2" id="KW-0812">Transmembrane</keyword>
<keyword evidence="2" id="KW-0472">Membrane</keyword>
<dbReference type="InterPro" id="IPR007621">
    <property type="entry name" value="TPM_dom"/>
</dbReference>
<feature type="domain" description="TPM" evidence="4">
    <location>
        <begin position="38"/>
        <end position="159"/>
    </location>
</feature>
<dbReference type="Gene3D" id="3.10.310.50">
    <property type="match status" value="1"/>
</dbReference>
<evidence type="ECO:0000313" key="6">
    <source>
        <dbReference type="Proteomes" id="UP000248553"/>
    </source>
</evidence>
<feature type="transmembrane region" description="Helical" evidence="2">
    <location>
        <begin position="230"/>
        <end position="252"/>
    </location>
</feature>
<feature type="region of interest" description="Disordered" evidence="1">
    <location>
        <begin position="349"/>
        <end position="439"/>
    </location>
</feature>
<dbReference type="AlphaFoldDB" id="A0A328BAE2"/>
<dbReference type="PANTHER" id="PTHR30373:SF2">
    <property type="entry name" value="UPF0603 PROTEIN YGCG"/>
    <property type="match status" value="1"/>
</dbReference>
<sequence>MYRFLLLLFLGLAAAWAPPASAAPADELPPRPVPFRFVTDQAQLLQPADAQKLESGLRRYADNTGTQVVVVTVPTLGGREVADYARALGTAWGLGQRDKDNGVVVLLAGQERQVSIQAGNGLRQQLPPELIKRIINEQMTPGFKQGNYFLGLRTGLNTLMLAANPDSDPRKNQPAAPGAAPADAASADAAGTDLGAAAPGLDEPAAAPADVPFSPTEPAATPSSSPGSGAGFSLGAMALGALVLGGGVWLLLRLFRRRAAASAGYGTNPPAGYGPGGSYDSNAPVGPAGPAGGYGRGPAGQPAPDFYPNRGGGGFGGSTGSGLGGALLTGAAAAAGAYIGNRMATGSEAGHHDSLGADVPATPPLPTGSGAASGGFPLLDHSGSDQAGPGDNAPDYFADDAADSSPDYFSPGSGSYDDSSSGDTGGGGFDDTNDNNGSW</sequence>
<gene>
    <name evidence="5" type="ORF">DLM85_22665</name>
</gene>
<evidence type="ECO:0000256" key="3">
    <source>
        <dbReference type="SAM" id="SignalP"/>
    </source>
</evidence>
<feature type="compositionally biased region" description="Low complexity" evidence="1">
    <location>
        <begin position="174"/>
        <end position="227"/>
    </location>
</feature>
<feature type="signal peptide" evidence="3">
    <location>
        <begin position="1"/>
        <end position="22"/>
    </location>
</feature>
<proteinExistence type="predicted"/>
<evidence type="ECO:0000256" key="1">
    <source>
        <dbReference type="SAM" id="MobiDB-lite"/>
    </source>
</evidence>
<accession>A0A328BAE2</accession>
<protein>
    <recommendedName>
        <fullName evidence="4">TPM domain-containing protein</fullName>
    </recommendedName>
</protein>
<dbReference type="Pfam" id="PF04536">
    <property type="entry name" value="TPM_phosphatase"/>
    <property type="match status" value="1"/>
</dbReference>
<dbReference type="PANTHER" id="PTHR30373">
    <property type="entry name" value="UPF0603 PROTEIN YGCG"/>
    <property type="match status" value="1"/>
</dbReference>
<evidence type="ECO:0000313" key="5">
    <source>
        <dbReference type="EMBL" id="RAK62674.1"/>
    </source>
</evidence>
<dbReference type="EMBL" id="QHKM01000012">
    <property type="protein sequence ID" value="RAK62674.1"/>
    <property type="molecule type" value="Genomic_DNA"/>
</dbReference>
<name>A0A328BAE2_9BACT</name>
<dbReference type="OrthoDB" id="9810918at2"/>
<organism evidence="5 6">
    <name type="scientific">Hymenobacter edaphi</name>
    <dbReference type="NCBI Taxonomy" id="2211146"/>
    <lineage>
        <taxon>Bacteria</taxon>
        <taxon>Pseudomonadati</taxon>
        <taxon>Bacteroidota</taxon>
        <taxon>Cytophagia</taxon>
        <taxon>Cytophagales</taxon>
        <taxon>Hymenobacteraceae</taxon>
        <taxon>Hymenobacter</taxon>
    </lineage>
</organism>
<dbReference type="Proteomes" id="UP000248553">
    <property type="component" value="Unassembled WGS sequence"/>
</dbReference>
<keyword evidence="6" id="KW-1185">Reference proteome</keyword>